<keyword evidence="1" id="KW-0479">Metal-binding</keyword>
<keyword evidence="1" id="KW-0862">Zinc</keyword>
<dbReference type="AlphaFoldDB" id="A0A3L8Q6W2"/>
<feature type="active site" evidence="1">
    <location>
        <position position="838"/>
    </location>
</feature>
<dbReference type="InterPro" id="IPR001590">
    <property type="entry name" value="Peptidase_M12B"/>
</dbReference>
<evidence type="ECO:0000259" key="3">
    <source>
        <dbReference type="PROSITE" id="PS50215"/>
    </source>
</evidence>
<reference evidence="4 5" key="1">
    <citation type="journal article" date="2018" name="Proc. R. Soc. B">
        <title>A non-coding region near Follistatin controls head colour polymorphism in the Gouldian finch.</title>
        <authorList>
            <person name="Toomey M.B."/>
            <person name="Marques C.I."/>
            <person name="Andrade P."/>
            <person name="Araujo P.M."/>
            <person name="Sabatino S."/>
            <person name="Gazda M.A."/>
            <person name="Afonso S."/>
            <person name="Lopes R.J."/>
            <person name="Corbo J.C."/>
            <person name="Carneiro M."/>
        </authorList>
    </citation>
    <scope>NUCLEOTIDE SEQUENCE [LARGE SCALE GENOMIC DNA]</scope>
    <source>
        <strain evidence="4">Red01</strain>
        <tissue evidence="4">Muscle</tissue>
    </source>
</reference>
<feature type="domain" description="Peptidase M12B" evidence="3">
    <location>
        <begin position="547"/>
        <end position="660"/>
    </location>
</feature>
<sequence>MEEQGIEEQEMGEGIGNGRKNEIPKNFIPGGATLLRALKGEVLVPRVYLSLGLFRQKSPALVQTRLMCHEFVGPQGWGNPGGSTMGAIGAVPISRGLIVLSSNTSYYLSPLGTPEPGLHLIQRSEHLPMPGGTCGHGQDLGSTIAGIAQLFQQQHPRVSPQGESSGVNPHGKSSGVNPQGESSGVNPHGKSSGVNPQGESSGGESSGVNPQGESSGVNPQGVNPQGESSQLNPQGESSGGLGGALGTADSSCVPSSWAGWSVGGLRGLTSGRRPQRMLGLGLGAASYGVGYDVRSFGATQMFSVTLCLTALWCLEGAQSQGLPLFAEPCVCLQARRDAWRTMKYMELFICWGQKTWVPVCLCPGFTPNQNLNLGHTKQRIVEIANYVDKVRDLPDPCVALRDCPRHCQGCHWACPQVPHARAFKSLRDGDSTPGLATPHGGKGFVTMLSSAGKRSLALPGVSVVTECPRATLTGSCARTLPVEPLLAGGFGSGVFWSHTAGGEHEPLSNATPGRRVPREFQCPGKSSAQGSPVPTPSSCAPLQFYRLLNIKVWTERDQCAVSSDANATLWAFLQWKKALRARKRHDNAQLLTWVPGPGTAGGGTAEPRGRTFGGTTIGMAPLEGMCSADNSGGVSVVRGLGVPVPPGLVDFSLGLGVGLGCSLKVRGGVVAPDLSGAGQVHRGSPTPSSELAAVLGSPVLLLSFVLRSPCLFPASAVWISAQRPSPPDGGPEHDGVVTVALVTLDPWVSGVSECLGFKQLAPAKSFPAENKPPLCHEPSSSPSCHGTQLRPGAVWSLPCPAPCSGPALSSLLAVVTRPLPGQDHAEQPIGAAATMAHEIGHNFGMVHDTKGCCVEATPEQGGCVMAAAT</sequence>
<dbReference type="PROSITE" id="PS50215">
    <property type="entry name" value="ADAM_MEPRO"/>
    <property type="match status" value="2"/>
</dbReference>
<dbReference type="PANTHER" id="PTHR11905:SF38">
    <property type="entry name" value="DISINTEGRIN AND METALLOPROTEINASE DOMAIN-CONTAINING PROTEIN 33"/>
    <property type="match status" value="1"/>
</dbReference>
<proteinExistence type="predicted"/>
<dbReference type="EMBL" id="QUSF01004586">
    <property type="protein sequence ID" value="RLV62968.1"/>
    <property type="molecule type" value="Genomic_DNA"/>
</dbReference>
<feature type="binding site" evidence="1">
    <location>
        <position position="841"/>
    </location>
    <ligand>
        <name>Zn(2+)</name>
        <dbReference type="ChEBI" id="CHEBI:29105"/>
        <note>catalytic</note>
    </ligand>
</feature>
<keyword evidence="5" id="KW-1185">Reference proteome</keyword>
<dbReference type="GO" id="GO:0006508">
    <property type="term" value="P:proteolysis"/>
    <property type="evidence" value="ECO:0007669"/>
    <property type="project" value="InterPro"/>
</dbReference>
<name>A0A3L8Q6W2_CHLGU</name>
<feature type="compositionally biased region" description="Polar residues" evidence="2">
    <location>
        <begin position="208"/>
        <end position="234"/>
    </location>
</feature>
<dbReference type="Gene3D" id="3.40.390.10">
    <property type="entry name" value="Collagenase (Catalytic Domain)"/>
    <property type="match status" value="2"/>
</dbReference>
<feature type="compositionally biased region" description="Polar residues" evidence="2">
    <location>
        <begin position="174"/>
        <end position="185"/>
    </location>
</feature>
<dbReference type="Pfam" id="PF01421">
    <property type="entry name" value="Reprolysin"/>
    <property type="match status" value="1"/>
</dbReference>
<gene>
    <name evidence="4" type="ORF">DV515_00018756</name>
</gene>
<feature type="non-terminal residue" evidence="4">
    <location>
        <position position="869"/>
    </location>
</feature>
<organism evidence="4 5">
    <name type="scientific">Chloebia gouldiae</name>
    <name type="common">Gouldian finch</name>
    <name type="synonym">Erythrura gouldiae</name>
    <dbReference type="NCBI Taxonomy" id="44316"/>
    <lineage>
        <taxon>Eukaryota</taxon>
        <taxon>Metazoa</taxon>
        <taxon>Chordata</taxon>
        <taxon>Craniata</taxon>
        <taxon>Vertebrata</taxon>
        <taxon>Euteleostomi</taxon>
        <taxon>Archelosauria</taxon>
        <taxon>Archosauria</taxon>
        <taxon>Dinosauria</taxon>
        <taxon>Saurischia</taxon>
        <taxon>Theropoda</taxon>
        <taxon>Coelurosauria</taxon>
        <taxon>Aves</taxon>
        <taxon>Neognathae</taxon>
        <taxon>Neoaves</taxon>
        <taxon>Telluraves</taxon>
        <taxon>Australaves</taxon>
        <taxon>Passeriformes</taxon>
        <taxon>Passeroidea</taxon>
        <taxon>Passeridae</taxon>
        <taxon>Chloebia</taxon>
    </lineage>
</organism>
<evidence type="ECO:0000256" key="2">
    <source>
        <dbReference type="SAM" id="MobiDB-lite"/>
    </source>
</evidence>
<feature type="binding site" evidence="1">
    <location>
        <position position="837"/>
    </location>
    <ligand>
        <name>Zn(2+)</name>
        <dbReference type="ChEBI" id="CHEBI:29105"/>
        <note>catalytic</note>
    </ligand>
</feature>
<dbReference type="OrthoDB" id="5951731at2759"/>
<feature type="compositionally biased region" description="Acidic residues" evidence="2">
    <location>
        <begin position="1"/>
        <end position="11"/>
    </location>
</feature>
<feature type="domain" description="Peptidase M12B" evidence="3">
    <location>
        <begin position="792"/>
        <end position="869"/>
    </location>
</feature>
<dbReference type="GO" id="GO:0046872">
    <property type="term" value="F:metal ion binding"/>
    <property type="evidence" value="ECO:0007669"/>
    <property type="project" value="UniProtKB-KW"/>
</dbReference>
<feature type="compositionally biased region" description="Polar residues" evidence="2">
    <location>
        <begin position="153"/>
        <end position="167"/>
    </location>
</feature>
<evidence type="ECO:0000313" key="4">
    <source>
        <dbReference type="EMBL" id="RLV62968.1"/>
    </source>
</evidence>
<dbReference type="Pfam" id="PF13688">
    <property type="entry name" value="Reprolysin_5"/>
    <property type="match status" value="1"/>
</dbReference>
<dbReference type="Proteomes" id="UP000276834">
    <property type="component" value="Unassembled WGS sequence"/>
</dbReference>
<accession>A0A3L8Q6W2</accession>
<dbReference type="GO" id="GO:0004222">
    <property type="term" value="F:metalloendopeptidase activity"/>
    <property type="evidence" value="ECO:0007669"/>
    <property type="project" value="InterPro"/>
</dbReference>
<dbReference type="SUPFAM" id="SSF55486">
    <property type="entry name" value="Metalloproteases ('zincins'), catalytic domain"/>
    <property type="match status" value="1"/>
</dbReference>
<dbReference type="InterPro" id="IPR024079">
    <property type="entry name" value="MetalloPept_cat_dom_sf"/>
</dbReference>
<dbReference type="PANTHER" id="PTHR11905">
    <property type="entry name" value="ADAM A DISINTEGRIN AND METALLOPROTEASE DOMAIN"/>
    <property type="match status" value="1"/>
</dbReference>
<feature type="binding site" evidence="1">
    <location>
        <position position="847"/>
    </location>
    <ligand>
        <name>Zn(2+)</name>
        <dbReference type="ChEBI" id="CHEBI:29105"/>
        <note>catalytic</note>
    </ligand>
</feature>
<comment type="caution">
    <text evidence="4">The sequence shown here is derived from an EMBL/GenBank/DDBJ whole genome shotgun (WGS) entry which is preliminary data.</text>
</comment>
<evidence type="ECO:0000256" key="1">
    <source>
        <dbReference type="PROSITE-ProRule" id="PRU00276"/>
    </source>
</evidence>
<feature type="region of interest" description="Disordered" evidence="2">
    <location>
        <begin position="153"/>
        <end position="247"/>
    </location>
</feature>
<protein>
    <recommendedName>
        <fullName evidence="3">Peptidase M12B domain-containing protein</fullName>
    </recommendedName>
</protein>
<feature type="region of interest" description="Disordered" evidence="2">
    <location>
        <begin position="1"/>
        <end position="22"/>
    </location>
</feature>
<comment type="caution">
    <text evidence="1">Lacks conserved residue(s) required for the propagation of feature annotation.</text>
</comment>
<evidence type="ECO:0000313" key="5">
    <source>
        <dbReference type="Proteomes" id="UP000276834"/>
    </source>
</evidence>